<dbReference type="EMBL" id="JAASQJ010000004">
    <property type="protein sequence ID" value="NIJ55224.1"/>
    <property type="molecule type" value="Genomic_DNA"/>
</dbReference>
<comment type="caution">
    <text evidence="2">The sequence shown here is derived from an EMBL/GenBank/DDBJ whole genome shotgun (WGS) entry which is preliminary data.</text>
</comment>
<evidence type="ECO:0000313" key="2">
    <source>
        <dbReference type="EMBL" id="NIJ55224.1"/>
    </source>
</evidence>
<accession>A0ABX0UTH7</accession>
<protein>
    <submittedName>
        <fullName evidence="2">Uncharacterized protein</fullName>
    </submittedName>
</protein>
<sequence length="46" mass="5128">MPLRKLKSGHGCPKPYDKVEKSGSYEYPEPVSNLGMIVDFLSEGSR</sequence>
<evidence type="ECO:0000256" key="1">
    <source>
        <dbReference type="SAM" id="MobiDB-lite"/>
    </source>
</evidence>
<dbReference type="Proteomes" id="UP001179181">
    <property type="component" value="Unassembled WGS sequence"/>
</dbReference>
<name>A0ABX0UTH7_9BACT</name>
<feature type="region of interest" description="Disordered" evidence="1">
    <location>
        <begin position="1"/>
        <end position="27"/>
    </location>
</feature>
<keyword evidence="3" id="KW-1185">Reference proteome</keyword>
<evidence type="ECO:0000313" key="3">
    <source>
        <dbReference type="Proteomes" id="UP001179181"/>
    </source>
</evidence>
<reference evidence="2 3" key="1">
    <citation type="submission" date="2020-03" db="EMBL/GenBank/DDBJ databases">
        <title>Genomic Encyclopedia of Type Strains, Phase IV (KMG-IV): sequencing the most valuable type-strain genomes for metagenomic binning, comparative biology and taxonomic classification.</title>
        <authorList>
            <person name="Goeker M."/>
        </authorList>
    </citation>
    <scope>NUCLEOTIDE SEQUENCE [LARGE SCALE GENOMIC DNA]</scope>
    <source>
        <strain evidence="2 3">DSM 102865</strain>
    </source>
</reference>
<gene>
    <name evidence="2" type="ORF">FHS68_004411</name>
</gene>
<proteinExistence type="predicted"/>
<organism evidence="2 3">
    <name type="scientific">Dyadobacter arcticus</name>
    <dbReference type="NCBI Taxonomy" id="1078754"/>
    <lineage>
        <taxon>Bacteria</taxon>
        <taxon>Pseudomonadati</taxon>
        <taxon>Bacteroidota</taxon>
        <taxon>Cytophagia</taxon>
        <taxon>Cytophagales</taxon>
        <taxon>Spirosomataceae</taxon>
        <taxon>Dyadobacter</taxon>
    </lineage>
</organism>